<evidence type="ECO:0000256" key="1">
    <source>
        <dbReference type="ARBA" id="ARBA00004442"/>
    </source>
</evidence>
<feature type="domain" description="RagB/SusD" evidence="6">
    <location>
        <begin position="348"/>
        <end position="553"/>
    </location>
</feature>
<comment type="caution">
    <text evidence="8">The sequence shown here is derived from an EMBL/GenBank/DDBJ whole genome shotgun (WGS) entry which is preliminary data.</text>
</comment>
<dbReference type="InterPro" id="IPR033985">
    <property type="entry name" value="SusD-like_N"/>
</dbReference>
<evidence type="ECO:0000259" key="6">
    <source>
        <dbReference type="Pfam" id="PF07980"/>
    </source>
</evidence>
<organism evidence="8 9">
    <name type="scientific">Flagellimonas okinawensis</name>
    <dbReference type="NCBI Taxonomy" id="3031324"/>
    <lineage>
        <taxon>Bacteria</taxon>
        <taxon>Pseudomonadati</taxon>
        <taxon>Bacteroidota</taxon>
        <taxon>Flavobacteriia</taxon>
        <taxon>Flavobacteriales</taxon>
        <taxon>Flavobacteriaceae</taxon>
        <taxon>Flagellimonas</taxon>
    </lineage>
</organism>
<dbReference type="Pfam" id="PF14322">
    <property type="entry name" value="SusD-like_3"/>
    <property type="match status" value="1"/>
</dbReference>
<dbReference type="RefSeq" id="WP_275614569.1">
    <property type="nucleotide sequence ID" value="NZ_JARFVA010000002.1"/>
</dbReference>
<gene>
    <name evidence="8" type="ORF">PY091_09305</name>
</gene>
<dbReference type="EMBL" id="JARFVA010000002">
    <property type="protein sequence ID" value="MDF0707412.1"/>
    <property type="molecule type" value="Genomic_DNA"/>
</dbReference>
<dbReference type="InterPro" id="IPR011990">
    <property type="entry name" value="TPR-like_helical_dom_sf"/>
</dbReference>
<name>A0ABT5XNM7_9FLAO</name>
<keyword evidence="3" id="KW-0732">Signal</keyword>
<dbReference type="PROSITE" id="PS51257">
    <property type="entry name" value="PROKAR_LIPOPROTEIN"/>
    <property type="match status" value="1"/>
</dbReference>
<accession>A0ABT5XNM7</accession>
<dbReference type="Proteomes" id="UP001217083">
    <property type="component" value="Unassembled WGS sequence"/>
</dbReference>
<protein>
    <submittedName>
        <fullName evidence="8">RagB/SusD family nutrient uptake outer membrane protein</fullName>
    </submittedName>
</protein>
<evidence type="ECO:0000256" key="3">
    <source>
        <dbReference type="ARBA" id="ARBA00022729"/>
    </source>
</evidence>
<keyword evidence="5" id="KW-0998">Cell outer membrane</keyword>
<comment type="similarity">
    <text evidence="2">Belongs to the SusD family.</text>
</comment>
<evidence type="ECO:0000256" key="5">
    <source>
        <dbReference type="ARBA" id="ARBA00023237"/>
    </source>
</evidence>
<reference evidence="8 9" key="1">
    <citation type="submission" date="2023-03" db="EMBL/GenBank/DDBJ databases">
        <title>Muricauda XX sp. nov. and Muricauda XXX sp. nov., two novel species isolated from Okinawa Trough.</title>
        <authorList>
            <person name="Cao W."/>
            <person name="Deng X."/>
        </authorList>
    </citation>
    <scope>NUCLEOTIDE SEQUENCE [LARGE SCALE GENOMIC DNA]</scope>
    <source>
        <strain evidence="8 9">81s02</strain>
    </source>
</reference>
<proteinExistence type="inferred from homology"/>
<dbReference type="Gene3D" id="1.25.40.390">
    <property type="match status" value="1"/>
</dbReference>
<feature type="domain" description="SusD-like N-terminal" evidence="7">
    <location>
        <begin position="80"/>
        <end position="234"/>
    </location>
</feature>
<evidence type="ECO:0000259" key="7">
    <source>
        <dbReference type="Pfam" id="PF14322"/>
    </source>
</evidence>
<evidence type="ECO:0000313" key="8">
    <source>
        <dbReference type="EMBL" id="MDF0707412.1"/>
    </source>
</evidence>
<dbReference type="InterPro" id="IPR012944">
    <property type="entry name" value="SusD_RagB_dom"/>
</dbReference>
<dbReference type="Pfam" id="PF07980">
    <property type="entry name" value="SusD_RagB"/>
    <property type="match status" value="1"/>
</dbReference>
<keyword evidence="9" id="KW-1185">Reference proteome</keyword>
<keyword evidence="4" id="KW-0472">Membrane</keyword>
<dbReference type="SUPFAM" id="SSF48452">
    <property type="entry name" value="TPR-like"/>
    <property type="match status" value="1"/>
</dbReference>
<comment type="subcellular location">
    <subcellularLocation>
        <location evidence="1">Cell outer membrane</location>
    </subcellularLocation>
</comment>
<evidence type="ECO:0000256" key="2">
    <source>
        <dbReference type="ARBA" id="ARBA00006275"/>
    </source>
</evidence>
<sequence length="553" mass="62533">MKKLITCLVSSILLISSCSDDLLNENPPNVIYAENLYSDLSGLEAGINGLYSLMRYEREGLNASSSLITDVTMSGTDMFAANHSGNGVSRVSVDWTARNRPDYDVYEGVFLWLYEIVNSSNEIIKNVEEREDIDWSGNELSETENRNLILAEARVARAFAYRHLSYLWGDVPLNLNPSSDGIIRTDWERTPVNEVRQQVVKDLLFAEPIIPEEGSLTGRITKGAVQHYLAELYLTLNKPDSTLFWANKVVNNPAYALITERYGVQVDQAGIAFMDMFKAGNTNREEGNSEALWVFQFKNNVLGGGEYPIMAMHHTSRYRSGDLDLTVTADRGGYGNGRSSLTKWALDNFDDPNDDRFSEYAIRKSFTYRDAAGNAPYPADNLPEGKNYGDKIYLDWSEDITDDHNGIEEWPFSRKYDWADPVDPIGNRESFYDQIYLRAADTYLLKAEAEFKLGDVGAAANTINILRARSHASNITVSDIDIDFILDERARELMAEEPRRYTLLRTGKWAERTMKYNNHGSSTIDPKRDILLPIPQSVIDSNLEKEMPQNPGF</sequence>
<evidence type="ECO:0000256" key="4">
    <source>
        <dbReference type="ARBA" id="ARBA00023136"/>
    </source>
</evidence>
<evidence type="ECO:0000313" key="9">
    <source>
        <dbReference type="Proteomes" id="UP001217083"/>
    </source>
</evidence>